<feature type="non-terminal residue" evidence="1">
    <location>
        <position position="1"/>
    </location>
</feature>
<dbReference type="InParanoid" id="L7JXC5"/>
<dbReference type="HOGENOM" id="CLU_2433028_0_0_1"/>
<name>L7JXC5_TRAHO</name>
<dbReference type="EMBL" id="JH993877">
    <property type="protein sequence ID" value="ELQ76084.1"/>
    <property type="molecule type" value="Genomic_DNA"/>
</dbReference>
<keyword evidence="2" id="KW-1185">Reference proteome</keyword>
<proteinExistence type="predicted"/>
<reference evidence="1 2" key="1">
    <citation type="journal article" date="2012" name="PLoS Pathog.">
        <title>The genome of the obligate intracellular parasite Trachipleistophora hominis: new insights into microsporidian genome dynamics and reductive evolution.</title>
        <authorList>
            <person name="Heinz E."/>
            <person name="Williams T.A."/>
            <person name="Nakjang S."/>
            <person name="Noel C.J."/>
            <person name="Swan D.C."/>
            <person name="Goldberg A.V."/>
            <person name="Harris S.R."/>
            <person name="Weinmaier T."/>
            <person name="Markert S."/>
            <person name="Becher D."/>
            <person name="Bernhardt J."/>
            <person name="Dagan T."/>
            <person name="Hacker C."/>
            <person name="Lucocq J.M."/>
            <person name="Schweder T."/>
            <person name="Rattei T."/>
            <person name="Hall N."/>
            <person name="Hirt R.P."/>
            <person name="Embley T.M."/>
        </authorList>
    </citation>
    <scope>NUCLEOTIDE SEQUENCE [LARGE SCALE GENOMIC DNA]</scope>
</reference>
<dbReference type="Proteomes" id="UP000011185">
    <property type="component" value="Unassembled WGS sequence"/>
</dbReference>
<dbReference type="AlphaFoldDB" id="L7JXC5"/>
<accession>L7JXC5</accession>
<sequence>VNFFLDPSQLANVPMSDSSTFFKPSTSNMNNYTIEFMCLEEDVGEDKMSEGLTHRNRKVRLYDNSKNYLNDELISVTNLIITIIMCLFTPS</sequence>
<gene>
    <name evidence="1" type="ORF">THOM_0947</name>
</gene>
<evidence type="ECO:0000313" key="2">
    <source>
        <dbReference type="Proteomes" id="UP000011185"/>
    </source>
</evidence>
<protein>
    <submittedName>
        <fullName evidence="1">Uncharacterized protein</fullName>
    </submittedName>
</protein>
<evidence type="ECO:0000313" key="1">
    <source>
        <dbReference type="EMBL" id="ELQ76084.1"/>
    </source>
</evidence>
<organism evidence="1 2">
    <name type="scientific">Trachipleistophora hominis</name>
    <name type="common">Microsporidian parasite</name>
    <dbReference type="NCBI Taxonomy" id="72359"/>
    <lineage>
        <taxon>Eukaryota</taxon>
        <taxon>Fungi</taxon>
        <taxon>Fungi incertae sedis</taxon>
        <taxon>Microsporidia</taxon>
        <taxon>Pleistophoridae</taxon>
        <taxon>Trachipleistophora</taxon>
    </lineage>
</organism>
<dbReference type="VEuPathDB" id="MicrosporidiaDB:THOM_0947"/>